<dbReference type="GO" id="GO:0003723">
    <property type="term" value="F:RNA binding"/>
    <property type="evidence" value="ECO:0007669"/>
    <property type="project" value="InterPro"/>
</dbReference>
<dbReference type="SUPFAM" id="SSF52172">
    <property type="entry name" value="CheY-like"/>
    <property type="match status" value="1"/>
</dbReference>
<gene>
    <name evidence="4" type="ORF">FNH06_20295</name>
</gene>
<evidence type="ECO:0000313" key="5">
    <source>
        <dbReference type="Proteomes" id="UP000318578"/>
    </source>
</evidence>
<keyword evidence="5" id="KW-1185">Reference proteome</keyword>
<reference evidence="4 5" key="1">
    <citation type="submission" date="2019-07" db="EMBL/GenBank/DDBJ databases">
        <title>New species of Amycolatopsis and Streptomyces.</title>
        <authorList>
            <person name="Duangmal K."/>
            <person name="Teo W.F.A."/>
            <person name="Lipun K."/>
        </authorList>
    </citation>
    <scope>NUCLEOTIDE SEQUENCE [LARGE SCALE GENOMIC DNA]</scope>
    <source>
        <strain evidence="4 5">JCM 30562</strain>
    </source>
</reference>
<dbReference type="OrthoDB" id="4629915at2"/>
<protein>
    <submittedName>
        <fullName evidence="4">ANTAR domain-containing protein</fullName>
    </submittedName>
</protein>
<feature type="domain" description="ANTAR" evidence="3">
    <location>
        <begin position="174"/>
        <end position="235"/>
    </location>
</feature>
<sequence>MDRGQLGPLARELAGLTRALLGAATVAEALAHVSAATERLIPEADLVSVSLQDEDGRLHTPVGDPPSLAEELDRLQTEFGEGPCFDAALPAGPARVSSADLAHEPAWPKFGPAAAAHGFSSVLSTALLPDPEDLGTNRGALNVYSKGRIGPEAPDTAMLLAAHAALALAHTRAVTYAELERTHLRRAIDSRDVIGQAKGILMARRGVSAEEAFDILRRTSQDLNVKLADLARTLATRHAELDLPGE</sequence>
<dbReference type="Gene3D" id="1.10.10.10">
    <property type="entry name" value="Winged helix-like DNA-binding domain superfamily/Winged helix DNA-binding domain"/>
    <property type="match status" value="1"/>
</dbReference>
<keyword evidence="1" id="KW-0805">Transcription regulation</keyword>
<dbReference type="GO" id="GO:0016301">
    <property type="term" value="F:kinase activity"/>
    <property type="evidence" value="ECO:0007669"/>
    <property type="project" value="UniProtKB-KW"/>
</dbReference>
<comment type="caution">
    <text evidence="4">The sequence shown here is derived from an EMBL/GenBank/DDBJ whole genome shotgun (WGS) entry which is preliminary data.</text>
</comment>
<organism evidence="4 5">
    <name type="scientific">Amycolatopsis acidiphila</name>
    <dbReference type="NCBI Taxonomy" id="715473"/>
    <lineage>
        <taxon>Bacteria</taxon>
        <taxon>Bacillati</taxon>
        <taxon>Actinomycetota</taxon>
        <taxon>Actinomycetes</taxon>
        <taxon>Pseudonocardiales</taxon>
        <taxon>Pseudonocardiaceae</taxon>
        <taxon>Amycolatopsis</taxon>
    </lineage>
</organism>
<dbReference type="EMBL" id="VJZA01000035">
    <property type="protein sequence ID" value="TVT20485.1"/>
    <property type="molecule type" value="Genomic_DNA"/>
</dbReference>
<dbReference type="PROSITE" id="PS50921">
    <property type="entry name" value="ANTAR"/>
    <property type="match status" value="1"/>
</dbReference>
<keyword evidence="2" id="KW-0804">Transcription</keyword>
<dbReference type="InterPro" id="IPR005561">
    <property type="entry name" value="ANTAR"/>
</dbReference>
<dbReference type="Gene3D" id="3.30.450.40">
    <property type="match status" value="1"/>
</dbReference>
<accession>A0A558A898</accession>
<evidence type="ECO:0000313" key="4">
    <source>
        <dbReference type="EMBL" id="TVT20485.1"/>
    </source>
</evidence>
<dbReference type="RefSeq" id="WP_144641176.1">
    <property type="nucleotide sequence ID" value="NZ_BNAX01000001.1"/>
</dbReference>
<dbReference type="PIRSF" id="PIRSF036625">
    <property type="entry name" value="GAF_ANTAR"/>
    <property type="match status" value="1"/>
</dbReference>
<proteinExistence type="predicted"/>
<dbReference type="Proteomes" id="UP000318578">
    <property type="component" value="Unassembled WGS sequence"/>
</dbReference>
<dbReference type="InterPro" id="IPR012074">
    <property type="entry name" value="GAF_ANTAR"/>
</dbReference>
<dbReference type="InterPro" id="IPR029016">
    <property type="entry name" value="GAF-like_dom_sf"/>
</dbReference>
<dbReference type="SMART" id="SM01012">
    <property type="entry name" value="ANTAR"/>
    <property type="match status" value="1"/>
</dbReference>
<dbReference type="AlphaFoldDB" id="A0A558A898"/>
<evidence type="ECO:0000256" key="1">
    <source>
        <dbReference type="ARBA" id="ARBA00023015"/>
    </source>
</evidence>
<evidence type="ECO:0000259" key="3">
    <source>
        <dbReference type="PROSITE" id="PS50921"/>
    </source>
</evidence>
<dbReference type="InterPro" id="IPR011006">
    <property type="entry name" value="CheY-like_superfamily"/>
</dbReference>
<dbReference type="SUPFAM" id="SSF55781">
    <property type="entry name" value="GAF domain-like"/>
    <property type="match status" value="1"/>
</dbReference>
<dbReference type="InterPro" id="IPR036388">
    <property type="entry name" value="WH-like_DNA-bd_sf"/>
</dbReference>
<name>A0A558A898_9PSEU</name>
<dbReference type="Pfam" id="PF03861">
    <property type="entry name" value="ANTAR"/>
    <property type="match status" value="1"/>
</dbReference>
<evidence type="ECO:0000256" key="2">
    <source>
        <dbReference type="ARBA" id="ARBA00023163"/>
    </source>
</evidence>